<evidence type="ECO:0000256" key="2">
    <source>
        <dbReference type="ARBA" id="ARBA00003690"/>
    </source>
</evidence>
<dbReference type="GO" id="GO:0004497">
    <property type="term" value="F:monooxygenase activity"/>
    <property type="evidence" value="ECO:0007669"/>
    <property type="project" value="UniProtKB-KW"/>
</dbReference>
<evidence type="ECO:0000256" key="13">
    <source>
        <dbReference type="ARBA" id="ARBA00023136"/>
    </source>
</evidence>
<keyword evidence="10 15" id="KW-0560">Oxidoreductase</keyword>
<keyword evidence="8" id="KW-0256">Endoplasmic reticulum</keyword>
<evidence type="ECO:0000256" key="11">
    <source>
        <dbReference type="ARBA" id="ARBA00023004"/>
    </source>
</evidence>
<accession>A0A9N9QL37</accession>
<organism evidence="16 17">
    <name type="scientific">Ceutorhynchus assimilis</name>
    <name type="common">cabbage seed weevil</name>
    <dbReference type="NCBI Taxonomy" id="467358"/>
    <lineage>
        <taxon>Eukaryota</taxon>
        <taxon>Metazoa</taxon>
        <taxon>Ecdysozoa</taxon>
        <taxon>Arthropoda</taxon>
        <taxon>Hexapoda</taxon>
        <taxon>Insecta</taxon>
        <taxon>Pterygota</taxon>
        <taxon>Neoptera</taxon>
        <taxon>Endopterygota</taxon>
        <taxon>Coleoptera</taxon>
        <taxon>Polyphaga</taxon>
        <taxon>Cucujiformia</taxon>
        <taxon>Curculionidae</taxon>
        <taxon>Ceutorhynchinae</taxon>
        <taxon>Ceutorhynchus</taxon>
    </lineage>
</organism>
<dbReference type="EMBL" id="OU892282">
    <property type="protein sequence ID" value="CAG9769844.1"/>
    <property type="molecule type" value="Genomic_DNA"/>
</dbReference>
<evidence type="ECO:0000256" key="7">
    <source>
        <dbReference type="ARBA" id="ARBA00022723"/>
    </source>
</evidence>
<comment type="subcellular location">
    <subcellularLocation>
        <location evidence="4">Endoplasmic reticulum membrane</location>
        <topology evidence="4">Peripheral membrane protein</topology>
    </subcellularLocation>
    <subcellularLocation>
        <location evidence="3">Microsome membrane</location>
        <topology evidence="3">Peripheral membrane protein</topology>
    </subcellularLocation>
</comment>
<keyword evidence="11 14" id="KW-0408">Iron</keyword>
<dbReference type="PANTHER" id="PTHR24291">
    <property type="entry name" value="CYTOCHROME P450 FAMILY 4"/>
    <property type="match status" value="1"/>
</dbReference>
<dbReference type="InterPro" id="IPR050196">
    <property type="entry name" value="Cytochrome_P450_Monoox"/>
</dbReference>
<evidence type="ECO:0000256" key="12">
    <source>
        <dbReference type="ARBA" id="ARBA00023033"/>
    </source>
</evidence>
<evidence type="ECO:0000313" key="16">
    <source>
        <dbReference type="EMBL" id="CAG9769844.1"/>
    </source>
</evidence>
<dbReference type="InterPro" id="IPR036396">
    <property type="entry name" value="Cyt_P450_sf"/>
</dbReference>
<reference evidence="16" key="1">
    <citation type="submission" date="2022-01" db="EMBL/GenBank/DDBJ databases">
        <authorList>
            <person name="King R."/>
        </authorList>
    </citation>
    <scope>NUCLEOTIDE SEQUENCE</scope>
</reference>
<evidence type="ECO:0000256" key="15">
    <source>
        <dbReference type="RuleBase" id="RU000461"/>
    </source>
</evidence>
<sequence>MFFAISSAVVIALFLIIIFTNLTSVKEYIRYWILLRRLPDCTGKQFLIGHAGKVLGLSPVEAWLITREWLGTSPPIYKVFLGPTLVNVGVSGAKELEAVIGKMKNLEKSFAYSFLHSWLERGLLTSTGSKWQTRRKILTPAFHFSILLEFVDIFNRETKSFLKEIQEKYLDKPVDIVPLISNFTLLTMSETSMGTKLDLKTEEGMKYKNAIYQIGSIIFQRIITPWLWYPKIFNLTSLRKVEKTSLKVLHNFTNKIIQRRSENFKIFDEQFGETFTKRKHPLLDVLLNAKFKYNSIDDIGIREEVDTFMFEGHDTTSICLNFTTMLLACHKDIQEKVYHEIISYLGTDLSKEPSYADLQQMDLLERCIKEGLRLYPPVPLIGRTTSEEIPTDYGIIPKETQVFTYLYDLHRNPKYWSDPDKFDPSRHLPENCRDRHPFAFVPFSAGPRNCIGQRFAMLEIKSFFSGLLRKFVLEPVDTPETIQLIQDMILRPANGIKVKFILRNK</sequence>
<proteinExistence type="inferred from homology"/>
<dbReference type="Proteomes" id="UP001152799">
    <property type="component" value="Chromosome 6"/>
</dbReference>
<evidence type="ECO:0000256" key="6">
    <source>
        <dbReference type="ARBA" id="ARBA00022617"/>
    </source>
</evidence>
<dbReference type="Gene3D" id="1.10.630.10">
    <property type="entry name" value="Cytochrome P450"/>
    <property type="match status" value="1"/>
</dbReference>
<evidence type="ECO:0000256" key="14">
    <source>
        <dbReference type="PIRSR" id="PIRSR602403-1"/>
    </source>
</evidence>
<evidence type="ECO:0000256" key="3">
    <source>
        <dbReference type="ARBA" id="ARBA00004174"/>
    </source>
</evidence>
<evidence type="ECO:0000256" key="9">
    <source>
        <dbReference type="ARBA" id="ARBA00022848"/>
    </source>
</evidence>
<dbReference type="PRINTS" id="PR00465">
    <property type="entry name" value="EP450IV"/>
</dbReference>
<dbReference type="InterPro" id="IPR001128">
    <property type="entry name" value="Cyt_P450"/>
</dbReference>
<name>A0A9N9QL37_9CUCU</name>
<dbReference type="PANTHER" id="PTHR24291:SF189">
    <property type="entry name" value="CYTOCHROME P450 4C3-RELATED"/>
    <property type="match status" value="1"/>
</dbReference>
<keyword evidence="7 14" id="KW-0479">Metal-binding</keyword>
<dbReference type="OrthoDB" id="1470350at2759"/>
<keyword evidence="13" id="KW-0472">Membrane</keyword>
<dbReference type="PRINTS" id="PR00385">
    <property type="entry name" value="P450"/>
</dbReference>
<dbReference type="InterPro" id="IPR002403">
    <property type="entry name" value="Cyt_P450_E_grp-IV"/>
</dbReference>
<dbReference type="CDD" id="cd20628">
    <property type="entry name" value="CYP4"/>
    <property type="match status" value="1"/>
</dbReference>
<evidence type="ECO:0000256" key="5">
    <source>
        <dbReference type="ARBA" id="ARBA00010617"/>
    </source>
</evidence>
<keyword evidence="12 15" id="KW-0503">Monooxygenase</keyword>
<evidence type="ECO:0000256" key="8">
    <source>
        <dbReference type="ARBA" id="ARBA00022824"/>
    </source>
</evidence>
<keyword evidence="17" id="KW-1185">Reference proteome</keyword>
<dbReference type="GO" id="GO:0005506">
    <property type="term" value="F:iron ion binding"/>
    <property type="evidence" value="ECO:0007669"/>
    <property type="project" value="InterPro"/>
</dbReference>
<dbReference type="GO" id="GO:0016705">
    <property type="term" value="F:oxidoreductase activity, acting on paired donors, with incorporation or reduction of molecular oxygen"/>
    <property type="evidence" value="ECO:0007669"/>
    <property type="project" value="InterPro"/>
</dbReference>
<keyword evidence="9" id="KW-0492">Microsome</keyword>
<gene>
    <name evidence="16" type="ORF">CEUTPL_LOCUS10318</name>
</gene>
<dbReference type="GO" id="GO:0005789">
    <property type="term" value="C:endoplasmic reticulum membrane"/>
    <property type="evidence" value="ECO:0007669"/>
    <property type="project" value="UniProtKB-SubCell"/>
</dbReference>
<dbReference type="AlphaFoldDB" id="A0A9N9QL37"/>
<comment type="similarity">
    <text evidence="5 15">Belongs to the cytochrome P450 family.</text>
</comment>
<protein>
    <recommendedName>
        <fullName evidence="18">Cytochrome P450</fullName>
    </recommendedName>
</protein>
<dbReference type="PROSITE" id="PS00086">
    <property type="entry name" value="CYTOCHROME_P450"/>
    <property type="match status" value="1"/>
</dbReference>
<dbReference type="SUPFAM" id="SSF48264">
    <property type="entry name" value="Cytochrome P450"/>
    <property type="match status" value="1"/>
</dbReference>
<evidence type="ECO:0000256" key="1">
    <source>
        <dbReference type="ARBA" id="ARBA00001971"/>
    </source>
</evidence>
<dbReference type="InterPro" id="IPR017972">
    <property type="entry name" value="Cyt_P450_CS"/>
</dbReference>
<comment type="function">
    <text evidence="2">May be involved in the metabolism of insect hormones and in the breakdown of synthetic insecticides.</text>
</comment>
<feature type="binding site" description="axial binding residue" evidence="14">
    <location>
        <position position="450"/>
    </location>
    <ligand>
        <name>heme</name>
        <dbReference type="ChEBI" id="CHEBI:30413"/>
    </ligand>
    <ligandPart>
        <name>Fe</name>
        <dbReference type="ChEBI" id="CHEBI:18248"/>
    </ligandPart>
</feature>
<keyword evidence="6 14" id="KW-0349">Heme</keyword>
<dbReference type="GO" id="GO:0020037">
    <property type="term" value="F:heme binding"/>
    <property type="evidence" value="ECO:0007669"/>
    <property type="project" value="InterPro"/>
</dbReference>
<dbReference type="Pfam" id="PF00067">
    <property type="entry name" value="p450"/>
    <property type="match status" value="1"/>
</dbReference>
<evidence type="ECO:0000313" key="17">
    <source>
        <dbReference type="Proteomes" id="UP001152799"/>
    </source>
</evidence>
<evidence type="ECO:0000256" key="10">
    <source>
        <dbReference type="ARBA" id="ARBA00023002"/>
    </source>
</evidence>
<comment type="cofactor">
    <cofactor evidence="1 14">
        <name>heme</name>
        <dbReference type="ChEBI" id="CHEBI:30413"/>
    </cofactor>
</comment>
<evidence type="ECO:0000256" key="4">
    <source>
        <dbReference type="ARBA" id="ARBA00004406"/>
    </source>
</evidence>
<evidence type="ECO:0008006" key="18">
    <source>
        <dbReference type="Google" id="ProtNLM"/>
    </source>
</evidence>